<dbReference type="InterPro" id="IPR029063">
    <property type="entry name" value="SAM-dependent_MTases_sf"/>
</dbReference>
<keyword evidence="4" id="KW-0808">Transferase</keyword>
<accession>A0ABX1AF03</accession>
<gene>
    <name evidence="4" type="ORF">HCJ93_19210</name>
</gene>
<organism evidence="4 5">
    <name type="scientific">Streptomyces composti</name>
    <dbReference type="NCBI Taxonomy" id="2720025"/>
    <lineage>
        <taxon>Bacteria</taxon>
        <taxon>Bacillati</taxon>
        <taxon>Actinomycetota</taxon>
        <taxon>Actinomycetes</taxon>
        <taxon>Kitasatosporales</taxon>
        <taxon>Streptomycetaceae</taxon>
        <taxon>Streptomyces</taxon>
    </lineage>
</organism>
<feature type="region of interest" description="Disordered" evidence="3">
    <location>
        <begin position="1"/>
        <end position="27"/>
    </location>
</feature>
<dbReference type="PANTHER" id="PTHR31009">
    <property type="entry name" value="S-ADENOSYL-L-METHIONINE:CARBOXYL METHYLTRANSFERASE FAMILY PROTEIN"/>
    <property type="match status" value="1"/>
</dbReference>
<comment type="caution">
    <text evidence="4">The sequence shown here is derived from an EMBL/GenBank/DDBJ whole genome shotgun (WGS) entry which is preliminary data.</text>
</comment>
<evidence type="ECO:0000256" key="1">
    <source>
        <dbReference type="ARBA" id="ARBA00022723"/>
    </source>
</evidence>
<feature type="compositionally biased region" description="Polar residues" evidence="3">
    <location>
        <begin position="1"/>
        <end position="10"/>
    </location>
</feature>
<keyword evidence="1" id="KW-0479">Metal-binding</keyword>
<dbReference type="Proteomes" id="UP000730591">
    <property type="component" value="Unassembled WGS sequence"/>
</dbReference>
<reference evidence="4 5" key="1">
    <citation type="submission" date="2020-03" db="EMBL/GenBank/DDBJ databases">
        <title>WGS of actinomycetes isolated from Thailand.</title>
        <authorList>
            <person name="Thawai C."/>
        </authorList>
    </citation>
    <scope>NUCLEOTIDE SEQUENCE [LARGE SCALE GENOMIC DNA]</scope>
    <source>
        <strain evidence="4 5">SBST2-5</strain>
    </source>
</reference>
<dbReference type="RefSeq" id="WP_167996950.1">
    <property type="nucleotide sequence ID" value="NZ_JAATEM010000022.1"/>
</dbReference>
<dbReference type="SUPFAM" id="SSF53335">
    <property type="entry name" value="S-adenosyl-L-methionine-dependent methyltransferases"/>
    <property type="match status" value="1"/>
</dbReference>
<name>A0ABX1AF03_9ACTN</name>
<dbReference type="Gene3D" id="3.40.50.150">
    <property type="entry name" value="Vaccinia Virus protein VP39"/>
    <property type="match status" value="1"/>
</dbReference>
<keyword evidence="4" id="KW-0489">Methyltransferase</keyword>
<evidence type="ECO:0000256" key="3">
    <source>
        <dbReference type="SAM" id="MobiDB-lite"/>
    </source>
</evidence>
<dbReference type="InterPro" id="IPR042086">
    <property type="entry name" value="MeTrfase_capping"/>
</dbReference>
<dbReference type="Gene3D" id="1.10.1200.270">
    <property type="entry name" value="Methyltransferase, alpha-helical capping domain"/>
    <property type="match status" value="1"/>
</dbReference>
<dbReference type="EMBL" id="JAATEM010000022">
    <property type="protein sequence ID" value="NJP52118.1"/>
    <property type="molecule type" value="Genomic_DNA"/>
</dbReference>
<dbReference type="GO" id="GO:0032259">
    <property type="term" value="P:methylation"/>
    <property type="evidence" value="ECO:0007669"/>
    <property type="project" value="UniProtKB-KW"/>
</dbReference>
<keyword evidence="5" id="KW-1185">Reference proteome</keyword>
<dbReference type="Pfam" id="PF03492">
    <property type="entry name" value="Methyltransf_7"/>
    <property type="match status" value="1"/>
</dbReference>
<evidence type="ECO:0000313" key="4">
    <source>
        <dbReference type="EMBL" id="NJP52118.1"/>
    </source>
</evidence>
<dbReference type="InterPro" id="IPR005299">
    <property type="entry name" value="MeTrfase_7"/>
</dbReference>
<protein>
    <submittedName>
        <fullName evidence="4">Class I SAM-dependent methyltransferase</fullName>
    </submittedName>
</protein>
<evidence type="ECO:0000313" key="5">
    <source>
        <dbReference type="Proteomes" id="UP000730591"/>
    </source>
</evidence>
<evidence type="ECO:0000256" key="2">
    <source>
        <dbReference type="ARBA" id="ARBA00022842"/>
    </source>
</evidence>
<proteinExistence type="predicted"/>
<sequence>MSEVSMTGSTPRGAEGAMGRGYARHSRVQHRADDYGMPLLRRAVDAAPLPADGEPFRVADLGAAAGTNSLDPMRLVVEGIRGRTGEATPVTVVHTDIPANDFNTMFATVMSSPGSYAREPQVFAFAEARSFYEPLFPPAELHLAWSAIAVHWLSRVPGPVPGHIFSTRATGEVRRAFEEQARTDWESFLTHRARELCPGGQLVVLGGAAADDGSSGAEALMDTADAVLADLVRQGLITPDEHANMTIPTWNRSREEFLAPLRAGPVADVLRLEEHDLVVLPDIHLEELRRTGDVQGFAERVTGFFRAAFQPSLLSALDTPPGRDGAAAGPGDRADEVAEAFAAAMRARIAADPEAVETHWHVVPLRITRV</sequence>
<keyword evidence="2" id="KW-0460">Magnesium</keyword>
<dbReference type="GO" id="GO:0008168">
    <property type="term" value="F:methyltransferase activity"/>
    <property type="evidence" value="ECO:0007669"/>
    <property type="project" value="UniProtKB-KW"/>
</dbReference>